<feature type="signal peptide" evidence="1">
    <location>
        <begin position="1"/>
        <end position="24"/>
    </location>
</feature>
<name>A0ABU7GAW7_9SPHN</name>
<protein>
    <submittedName>
        <fullName evidence="3">Fumarylacetoacetate hydrolase family protein</fullName>
    </submittedName>
</protein>
<dbReference type="Pfam" id="PF01557">
    <property type="entry name" value="FAA_hydrolase"/>
    <property type="match status" value="1"/>
</dbReference>
<dbReference type="InterPro" id="IPR011234">
    <property type="entry name" value="Fumarylacetoacetase-like_C"/>
</dbReference>
<accession>A0ABU7GAW7</accession>
<evidence type="ECO:0000313" key="3">
    <source>
        <dbReference type="EMBL" id="MEE1876252.1"/>
    </source>
</evidence>
<dbReference type="SUPFAM" id="SSF56529">
    <property type="entry name" value="FAH"/>
    <property type="match status" value="1"/>
</dbReference>
<dbReference type="GO" id="GO:0016787">
    <property type="term" value="F:hydrolase activity"/>
    <property type="evidence" value="ECO:0007669"/>
    <property type="project" value="UniProtKB-KW"/>
</dbReference>
<dbReference type="Proteomes" id="UP001343492">
    <property type="component" value="Unassembled WGS sequence"/>
</dbReference>
<organism evidence="3 4">
    <name type="scientific">Altererythrobacter litoralis</name>
    <dbReference type="NCBI Taxonomy" id="3113904"/>
    <lineage>
        <taxon>Bacteria</taxon>
        <taxon>Pseudomonadati</taxon>
        <taxon>Pseudomonadota</taxon>
        <taxon>Alphaproteobacteria</taxon>
        <taxon>Sphingomonadales</taxon>
        <taxon>Erythrobacteraceae</taxon>
        <taxon>Altererythrobacter</taxon>
    </lineage>
</organism>
<comment type="caution">
    <text evidence="3">The sequence shown here is derived from an EMBL/GenBank/DDBJ whole genome shotgun (WGS) entry which is preliminary data.</text>
</comment>
<feature type="chain" id="PRO_5045137114" evidence="1">
    <location>
        <begin position="25"/>
        <end position="397"/>
    </location>
</feature>
<evidence type="ECO:0000259" key="2">
    <source>
        <dbReference type="Pfam" id="PF01557"/>
    </source>
</evidence>
<gene>
    <name evidence="3" type="ORF">VRS74_00960</name>
</gene>
<keyword evidence="3" id="KW-0378">Hydrolase</keyword>
<dbReference type="Gene3D" id="3.90.850.10">
    <property type="entry name" value="Fumarylacetoacetase-like, C-terminal domain"/>
    <property type="match status" value="1"/>
</dbReference>
<keyword evidence="4" id="KW-1185">Reference proteome</keyword>
<feature type="domain" description="Fumarylacetoacetase-like C-terminal" evidence="2">
    <location>
        <begin position="133"/>
        <end position="288"/>
    </location>
</feature>
<evidence type="ECO:0000256" key="1">
    <source>
        <dbReference type="SAM" id="SignalP"/>
    </source>
</evidence>
<sequence>MRKPVKISGGLLAVLALLLAIAWATSPDPRGNPASFEDTPLNPAIAPLDEAITLASHRDANGDVVTMLVTGFGDEKVTGVDLAALGAARTGDPLRDLASVDPKLIDEARVRELPKTTVAIANVLPSAPGGNQHIGTGTNFPEHAAEASSNSVFNFPKFGGATPAHTTVKAEPGILLDYEVELCMRFDRDIATLADFDAAVKGVFLCGDFTNRNALVELADPDNLDSGFGFSDAKSGPDFYPSGPFIVVPQDWKRFVDGVRMTTSVNGDPRQDARGAEMTLDFRQLAERALLDMDRERFYYHGGFTRLSPDQRIGKDMTLMSGTSEGVIFTPPSRADYIDGVLAYVLAGGPLSGTGIVDTVKREFIRNELKTRHFLQPGDTVAHDSNLLGNIEVRVIQ</sequence>
<dbReference type="EMBL" id="JAZDQV010000001">
    <property type="protein sequence ID" value="MEE1876252.1"/>
    <property type="molecule type" value="Genomic_DNA"/>
</dbReference>
<evidence type="ECO:0000313" key="4">
    <source>
        <dbReference type="Proteomes" id="UP001343492"/>
    </source>
</evidence>
<proteinExistence type="predicted"/>
<reference evidence="3 4" key="1">
    <citation type="submission" date="2024-01" db="EMBL/GenBank/DDBJ databases">
        <title>The genome sequence of Erythrobacteraceae sp. strain 1XM1-14.</title>
        <authorList>
            <person name="Liu Y."/>
        </authorList>
    </citation>
    <scope>NUCLEOTIDE SEQUENCE [LARGE SCALE GENOMIC DNA]</scope>
    <source>
        <strain evidence="3 4">1XM1-14</strain>
    </source>
</reference>
<dbReference type="RefSeq" id="WP_354143362.1">
    <property type="nucleotide sequence ID" value="NZ_JAZDQV010000001.1"/>
</dbReference>
<keyword evidence="1" id="KW-0732">Signal</keyword>
<dbReference type="InterPro" id="IPR036663">
    <property type="entry name" value="Fumarylacetoacetase_C_sf"/>
</dbReference>